<gene>
    <name evidence="2" type="ORF">Sdagh_11890</name>
</gene>
<comment type="caution">
    <text evidence="2">The sequence shown here is derived from an EMBL/GenBank/DDBJ whole genome shotgun (WGS) entry which is preliminary data.</text>
</comment>
<feature type="region of interest" description="Disordered" evidence="1">
    <location>
        <begin position="1"/>
        <end position="137"/>
    </location>
</feature>
<feature type="compositionally biased region" description="Basic and acidic residues" evidence="1">
    <location>
        <begin position="116"/>
        <end position="125"/>
    </location>
</feature>
<name>A0ABQ3PWR5_9ACTN</name>
<evidence type="ECO:0000256" key="1">
    <source>
        <dbReference type="SAM" id="MobiDB-lite"/>
    </source>
</evidence>
<evidence type="ECO:0000313" key="2">
    <source>
        <dbReference type="EMBL" id="GHI29459.1"/>
    </source>
</evidence>
<reference evidence="2" key="1">
    <citation type="submission" date="2024-05" db="EMBL/GenBank/DDBJ databases">
        <title>Whole genome shotgun sequence of Streptomyces daghestanicus NBRC 12762.</title>
        <authorList>
            <person name="Komaki H."/>
            <person name="Tamura T."/>
        </authorList>
    </citation>
    <scope>NUCLEOTIDE SEQUENCE</scope>
    <source>
        <strain evidence="2">NBRC 12762</strain>
    </source>
</reference>
<dbReference type="EMBL" id="BNDX01000002">
    <property type="protein sequence ID" value="GHI29459.1"/>
    <property type="molecule type" value="Genomic_DNA"/>
</dbReference>
<sequence>MESGYVTRQAALDRLTRGHEEKRTTPRAQADLKREIGQQRFGHHTSTRPTRQRHHAPGSARPDTHVLNGRILTLSPHGTDLRFYTRTSEAAEGRGRSSARPQAAAEGSGEAVTAEGPHDTPDAVMERTGLPSCAGSR</sequence>
<feature type="compositionally biased region" description="Basic residues" evidence="1">
    <location>
        <begin position="41"/>
        <end position="56"/>
    </location>
</feature>
<accession>A0ABQ3PWR5</accession>
<keyword evidence="3" id="KW-1185">Reference proteome</keyword>
<proteinExistence type="predicted"/>
<evidence type="ECO:0008006" key="4">
    <source>
        <dbReference type="Google" id="ProtNLM"/>
    </source>
</evidence>
<protein>
    <recommendedName>
        <fullName evidence="4">Transposase</fullName>
    </recommendedName>
</protein>
<feature type="compositionally biased region" description="Basic and acidic residues" evidence="1">
    <location>
        <begin position="14"/>
        <end position="37"/>
    </location>
</feature>
<evidence type="ECO:0000313" key="3">
    <source>
        <dbReference type="Proteomes" id="UP001052655"/>
    </source>
</evidence>
<organism evidence="2 3">
    <name type="scientific">Streptomyces daghestanicus</name>
    <dbReference type="NCBI Taxonomy" id="66885"/>
    <lineage>
        <taxon>Bacteria</taxon>
        <taxon>Bacillati</taxon>
        <taxon>Actinomycetota</taxon>
        <taxon>Actinomycetes</taxon>
        <taxon>Kitasatosporales</taxon>
        <taxon>Streptomycetaceae</taxon>
        <taxon>Streptomyces</taxon>
    </lineage>
</organism>
<dbReference type="Proteomes" id="UP001052655">
    <property type="component" value="Unassembled WGS sequence"/>
</dbReference>